<dbReference type="EMBL" id="CP064782">
    <property type="protein sequence ID" value="QWT48507.1"/>
    <property type="molecule type" value="Genomic_DNA"/>
</dbReference>
<organism evidence="1 2">
    <name type="scientific">Azospira inquinata</name>
    <dbReference type="NCBI Taxonomy" id="2785627"/>
    <lineage>
        <taxon>Bacteria</taxon>
        <taxon>Pseudomonadati</taxon>
        <taxon>Pseudomonadota</taxon>
        <taxon>Betaproteobacteria</taxon>
        <taxon>Rhodocyclales</taxon>
        <taxon>Rhodocyclaceae</taxon>
        <taxon>Azospira</taxon>
    </lineage>
</organism>
<dbReference type="RefSeq" id="WP_216128880.1">
    <property type="nucleotide sequence ID" value="NZ_CP064782.1"/>
</dbReference>
<evidence type="ECO:0000313" key="1">
    <source>
        <dbReference type="EMBL" id="QWT48507.1"/>
    </source>
</evidence>
<gene>
    <name evidence="1" type="ORF">Azoinq_11685</name>
</gene>
<protein>
    <submittedName>
        <fullName evidence="1">Uncharacterized protein</fullName>
    </submittedName>
</protein>
<name>A0A975SLH1_9RHOO</name>
<keyword evidence="2" id="KW-1185">Reference proteome</keyword>
<dbReference type="AlphaFoldDB" id="A0A975SLH1"/>
<dbReference type="KEGG" id="aiq:Azoinq_11685"/>
<proteinExistence type="predicted"/>
<reference evidence="1" key="1">
    <citation type="submission" date="2020-11" db="EMBL/GenBank/DDBJ databases">
        <title>Azospira inquinata sp. nov.</title>
        <authorList>
            <person name="Moe W.M."/>
            <person name="Mikes M.C."/>
        </authorList>
    </citation>
    <scope>NUCLEOTIDE SEQUENCE</scope>
    <source>
        <strain evidence="1">Azo-3</strain>
    </source>
</reference>
<evidence type="ECO:0000313" key="2">
    <source>
        <dbReference type="Proteomes" id="UP000683428"/>
    </source>
</evidence>
<accession>A0A975SLH1</accession>
<dbReference type="Proteomes" id="UP000683428">
    <property type="component" value="Chromosome"/>
</dbReference>
<sequence length="92" mass="10132">MTTRLVIFLKDGQLESVLSDSQSEITCLMVHACGEEPPQITGEPWIKPVRFPGGGKTLAVLEPKKIEFDPQTVGEIFFQEALSKKDMGKLLG</sequence>